<organism evidence="8 9">
    <name type="scientific">Halomonas stenophila</name>
    <dbReference type="NCBI Taxonomy" id="795312"/>
    <lineage>
        <taxon>Bacteria</taxon>
        <taxon>Pseudomonadati</taxon>
        <taxon>Pseudomonadota</taxon>
        <taxon>Gammaproteobacteria</taxon>
        <taxon>Oceanospirillales</taxon>
        <taxon>Halomonadaceae</taxon>
        <taxon>Halomonas</taxon>
    </lineage>
</organism>
<protein>
    <submittedName>
        <fullName evidence="8">Molybdopterin-containing oxidoreductase family membrane subunit</fullName>
    </submittedName>
</protein>
<comment type="subcellular location">
    <subcellularLocation>
        <location evidence="1">Cell membrane</location>
        <topology evidence="1">Multi-pass membrane protein</topology>
    </subcellularLocation>
</comment>
<feature type="transmembrane region" description="Helical" evidence="7">
    <location>
        <begin position="257"/>
        <end position="277"/>
    </location>
</feature>
<keyword evidence="6 7" id="KW-0472">Membrane</keyword>
<evidence type="ECO:0000256" key="1">
    <source>
        <dbReference type="ARBA" id="ARBA00004651"/>
    </source>
</evidence>
<feature type="transmembrane region" description="Helical" evidence="7">
    <location>
        <begin position="218"/>
        <end position="237"/>
    </location>
</feature>
<dbReference type="RefSeq" id="WP_183383441.1">
    <property type="nucleotide sequence ID" value="NZ_JACHXR010000004.1"/>
</dbReference>
<keyword evidence="3" id="KW-1003">Cell membrane</keyword>
<evidence type="ECO:0000313" key="9">
    <source>
        <dbReference type="Proteomes" id="UP000518892"/>
    </source>
</evidence>
<dbReference type="AlphaFoldDB" id="A0A7W5ET32"/>
<feature type="transmembrane region" description="Helical" evidence="7">
    <location>
        <begin position="298"/>
        <end position="319"/>
    </location>
</feature>
<gene>
    <name evidence="8" type="ORF">FHR97_001791</name>
</gene>
<evidence type="ECO:0000256" key="2">
    <source>
        <dbReference type="ARBA" id="ARBA00008929"/>
    </source>
</evidence>
<keyword evidence="5 7" id="KW-1133">Transmembrane helix</keyword>
<comment type="caution">
    <text evidence="8">The sequence shown here is derived from an EMBL/GenBank/DDBJ whole genome shotgun (WGS) entry which is preliminary data.</text>
</comment>
<feature type="transmembrane region" description="Helical" evidence="7">
    <location>
        <begin position="156"/>
        <end position="178"/>
    </location>
</feature>
<evidence type="ECO:0000256" key="3">
    <source>
        <dbReference type="ARBA" id="ARBA00022475"/>
    </source>
</evidence>
<feature type="transmembrane region" description="Helical" evidence="7">
    <location>
        <begin position="110"/>
        <end position="128"/>
    </location>
</feature>
<evidence type="ECO:0000256" key="7">
    <source>
        <dbReference type="SAM" id="Phobius"/>
    </source>
</evidence>
<dbReference type="InterPro" id="IPR005614">
    <property type="entry name" value="NrfD-like"/>
</dbReference>
<dbReference type="GO" id="GO:0005886">
    <property type="term" value="C:plasma membrane"/>
    <property type="evidence" value="ECO:0007669"/>
    <property type="project" value="UniProtKB-SubCell"/>
</dbReference>
<proteinExistence type="inferred from homology"/>
<evidence type="ECO:0000256" key="5">
    <source>
        <dbReference type="ARBA" id="ARBA00022989"/>
    </source>
</evidence>
<evidence type="ECO:0000313" key="8">
    <source>
        <dbReference type="EMBL" id="MBB3230939.1"/>
    </source>
</evidence>
<feature type="transmembrane region" description="Helical" evidence="7">
    <location>
        <begin position="35"/>
        <end position="59"/>
    </location>
</feature>
<feature type="transmembrane region" description="Helical" evidence="7">
    <location>
        <begin position="79"/>
        <end position="98"/>
    </location>
</feature>
<sequence>MTPRHRSLLPAGLTHANLTRRISDLVLHRPSPPGWWIALVICSLLTLMLLVTMSVLFSHGVGIFGLNIPVAWGLPIVNTIWWIGIAHAGTLISAVLLLTRQPWRASINRFAEAMAMFAIVCAGMYPLLHLGRPELFYYLLPYPDTMDLWPQWRSPLVWDFFAITMYLLFTALFLYMSLLPDLATLRDRATRRVGQYGYAILALGWRGSATHWARYEKATLILAALATPIVVTVTGIISLDLSVSIVPGYHFTIFPPYFVAGALFSGFSTVALLAVLLRSLFGLRDLVTDTHLDYLGRMMLFFGLIVAYAYTQEMFTAWYSGEDYYRHVYVDRWTGPYAPAWWSMIVCNVVLVQLLWFRRVRRHGPAMLCLALTSNLGMWLERFQIVFTSTHADYQPANWDVNWPTVWDWAAYLGSLGLFGLLLLLFVRLMPLISMHDMRALIARQREERDDG</sequence>
<keyword evidence="9" id="KW-1185">Reference proteome</keyword>
<name>A0A7W5ET32_9GAMM</name>
<keyword evidence="4 7" id="KW-0812">Transmembrane</keyword>
<dbReference type="EMBL" id="JACHXR010000004">
    <property type="protein sequence ID" value="MBB3230939.1"/>
    <property type="molecule type" value="Genomic_DNA"/>
</dbReference>
<evidence type="ECO:0000256" key="4">
    <source>
        <dbReference type="ARBA" id="ARBA00022692"/>
    </source>
</evidence>
<feature type="transmembrane region" description="Helical" evidence="7">
    <location>
        <begin position="364"/>
        <end position="380"/>
    </location>
</feature>
<evidence type="ECO:0000256" key="6">
    <source>
        <dbReference type="ARBA" id="ARBA00023136"/>
    </source>
</evidence>
<dbReference type="PANTHER" id="PTHR43044">
    <property type="match status" value="1"/>
</dbReference>
<dbReference type="Pfam" id="PF03916">
    <property type="entry name" value="NrfD"/>
    <property type="match status" value="1"/>
</dbReference>
<dbReference type="Proteomes" id="UP000518892">
    <property type="component" value="Unassembled WGS sequence"/>
</dbReference>
<reference evidence="8 9" key="1">
    <citation type="submission" date="2020-08" db="EMBL/GenBank/DDBJ databases">
        <title>Genomic Encyclopedia of Type Strains, Phase III (KMG-III): the genomes of soil and plant-associated and newly described type strains.</title>
        <authorList>
            <person name="Whitman W."/>
        </authorList>
    </citation>
    <scope>NUCLEOTIDE SEQUENCE [LARGE SCALE GENOMIC DNA]</scope>
    <source>
        <strain evidence="8 9">CECT 7744</strain>
    </source>
</reference>
<dbReference type="PANTHER" id="PTHR43044:SF2">
    <property type="entry name" value="POLYSULPHIDE REDUCTASE NRFD"/>
    <property type="match status" value="1"/>
</dbReference>
<feature type="transmembrane region" description="Helical" evidence="7">
    <location>
        <begin position="409"/>
        <end position="429"/>
    </location>
</feature>
<comment type="similarity">
    <text evidence="2">Belongs to the NrfD family.</text>
</comment>
<accession>A0A7W5ET32</accession>
<feature type="transmembrane region" description="Helical" evidence="7">
    <location>
        <begin position="339"/>
        <end position="357"/>
    </location>
</feature>